<dbReference type="GO" id="GO:0016020">
    <property type="term" value="C:membrane"/>
    <property type="evidence" value="ECO:0007669"/>
    <property type="project" value="UniProtKB-SubCell"/>
</dbReference>
<dbReference type="RefSeq" id="WP_232465284.1">
    <property type="nucleotide sequence ID" value="NZ_CP021425.1"/>
</dbReference>
<dbReference type="Pfam" id="PF00487">
    <property type="entry name" value="FA_desaturase"/>
    <property type="match status" value="1"/>
</dbReference>
<dbReference type="AlphaFoldDB" id="A0A1Y0I7U5"/>
<reference evidence="14 15" key="1">
    <citation type="submission" date="2017-05" db="EMBL/GenBank/DDBJ databases">
        <title>Genomic insights into alkan degradation activity of Oleiphilus messinensis.</title>
        <authorList>
            <person name="Kozyavkin S.A."/>
            <person name="Slesarev A.I."/>
            <person name="Golyshin P.N."/>
            <person name="Korzhenkov A."/>
            <person name="Golyshina O.N."/>
            <person name="Toshchakov S.V."/>
        </authorList>
    </citation>
    <scope>NUCLEOTIDE SEQUENCE [LARGE SCALE GENOMIC DNA]</scope>
    <source>
        <strain evidence="14 15">ME102</strain>
    </source>
</reference>
<evidence type="ECO:0000256" key="6">
    <source>
        <dbReference type="ARBA" id="ARBA00022989"/>
    </source>
</evidence>
<dbReference type="InterPro" id="IPR005804">
    <property type="entry name" value="FA_desaturase_dom"/>
</dbReference>
<evidence type="ECO:0000256" key="10">
    <source>
        <dbReference type="ARBA" id="ARBA00023136"/>
    </source>
</evidence>
<comment type="similarity">
    <text evidence="2">Belongs to the fatty acid desaturase type 2 family.</text>
</comment>
<evidence type="ECO:0000256" key="7">
    <source>
        <dbReference type="ARBA" id="ARBA00023002"/>
    </source>
</evidence>
<keyword evidence="8" id="KW-0408">Iron</keyword>
<dbReference type="PANTHER" id="PTHR11351:SF31">
    <property type="entry name" value="DESATURASE 1, ISOFORM A-RELATED"/>
    <property type="match status" value="1"/>
</dbReference>
<evidence type="ECO:0000256" key="1">
    <source>
        <dbReference type="ARBA" id="ARBA00004141"/>
    </source>
</evidence>
<evidence type="ECO:0000313" key="15">
    <source>
        <dbReference type="Proteomes" id="UP000196027"/>
    </source>
</evidence>
<feature type="transmembrane region" description="Helical" evidence="12">
    <location>
        <begin position="59"/>
        <end position="77"/>
    </location>
</feature>
<keyword evidence="5" id="KW-0276">Fatty acid metabolism</keyword>
<feature type="transmembrane region" description="Helical" evidence="12">
    <location>
        <begin position="201"/>
        <end position="221"/>
    </location>
</feature>
<keyword evidence="7" id="KW-0560">Oxidoreductase</keyword>
<feature type="domain" description="Fatty acid desaturase" evidence="13">
    <location>
        <begin position="80"/>
        <end position="300"/>
    </location>
</feature>
<dbReference type="GO" id="GO:0016717">
    <property type="term" value="F:oxidoreductase activity, acting on paired donors, with oxidation of a pair of donors resulting in the reduction of molecular oxygen to two molecules of water"/>
    <property type="evidence" value="ECO:0007669"/>
    <property type="project" value="InterPro"/>
</dbReference>
<proteinExistence type="inferred from homology"/>
<evidence type="ECO:0000256" key="3">
    <source>
        <dbReference type="ARBA" id="ARBA00022516"/>
    </source>
</evidence>
<dbReference type="PANTHER" id="PTHR11351">
    <property type="entry name" value="ACYL-COA DESATURASE"/>
    <property type="match status" value="1"/>
</dbReference>
<dbReference type="EMBL" id="CP021425">
    <property type="protein sequence ID" value="ARU55514.1"/>
    <property type="molecule type" value="Genomic_DNA"/>
</dbReference>
<keyword evidence="4 12" id="KW-0812">Transmembrane</keyword>
<feature type="transmembrane region" description="Helical" evidence="12">
    <location>
        <begin position="233"/>
        <end position="257"/>
    </location>
</feature>
<evidence type="ECO:0000256" key="9">
    <source>
        <dbReference type="ARBA" id="ARBA00023098"/>
    </source>
</evidence>
<dbReference type="CDD" id="cd03505">
    <property type="entry name" value="Delta9-FADS-like"/>
    <property type="match status" value="1"/>
</dbReference>
<gene>
    <name evidence="14" type="ORF">OLMES_1437</name>
</gene>
<evidence type="ECO:0000256" key="12">
    <source>
        <dbReference type="SAM" id="Phobius"/>
    </source>
</evidence>
<keyword evidence="15" id="KW-1185">Reference proteome</keyword>
<evidence type="ECO:0000256" key="2">
    <source>
        <dbReference type="ARBA" id="ARBA00008749"/>
    </source>
</evidence>
<comment type="subcellular location">
    <subcellularLocation>
        <location evidence="1">Membrane</location>
        <topology evidence="1">Multi-pass membrane protein</topology>
    </subcellularLocation>
</comment>
<protein>
    <submittedName>
        <fullName evidence="14">Fatty-acid desaturase</fullName>
    </submittedName>
</protein>
<dbReference type="Proteomes" id="UP000196027">
    <property type="component" value="Chromosome"/>
</dbReference>
<accession>A0A1Y0I7U5</accession>
<dbReference type="PRINTS" id="PR00075">
    <property type="entry name" value="FACDDSATRASE"/>
</dbReference>
<feature type="transmembrane region" description="Helical" evidence="12">
    <location>
        <begin position="83"/>
        <end position="103"/>
    </location>
</feature>
<evidence type="ECO:0000256" key="8">
    <source>
        <dbReference type="ARBA" id="ARBA00023004"/>
    </source>
</evidence>
<evidence type="ECO:0000256" key="11">
    <source>
        <dbReference type="ARBA" id="ARBA00023160"/>
    </source>
</evidence>
<dbReference type="KEGG" id="ome:OLMES_1437"/>
<keyword evidence="9" id="KW-0443">Lipid metabolism</keyword>
<evidence type="ECO:0000259" key="13">
    <source>
        <dbReference type="Pfam" id="PF00487"/>
    </source>
</evidence>
<organism evidence="14 15">
    <name type="scientific">Oleiphilus messinensis</name>
    <dbReference type="NCBI Taxonomy" id="141451"/>
    <lineage>
        <taxon>Bacteria</taxon>
        <taxon>Pseudomonadati</taxon>
        <taxon>Pseudomonadota</taxon>
        <taxon>Gammaproteobacteria</taxon>
        <taxon>Oceanospirillales</taxon>
        <taxon>Oleiphilaceae</taxon>
        <taxon>Oleiphilus</taxon>
    </lineage>
</organism>
<dbReference type="InterPro" id="IPR015876">
    <property type="entry name" value="Acyl-CoA_DS"/>
</dbReference>
<evidence type="ECO:0000313" key="14">
    <source>
        <dbReference type="EMBL" id="ARU55514.1"/>
    </source>
</evidence>
<sequence>MMEFRKEMHRTGEFPHRGRGIPGVLWKNFLLWFDSEAVNRAEANQDADSDSEIVRRVNWVRCFPFLVVHLACIAVLWTGWSPFAVGICFALFWVRMFAVTAFYHRYFSHRSFKASRGWQFVFAVLGNSAAQRGPLWWASHHRRHHKHSDQLQDVHSPVRHGFWWSHVGWFMSDAGFKTDYSVIKDLARYPELRFLNRFDSLVPFALIVLLYLTGEIAAAAWPALQTSGWQLVVWGFFISTVILFHATFTINSLGHIWGKRRFKTRDQSRNNLWLALLTLGEGWHNNHHRFAVSARQGFYWWEVDISYGILKIMAWLRIVQDLNPVPAHVLREGRRS</sequence>
<keyword evidence="11" id="KW-0275">Fatty acid biosynthesis</keyword>
<keyword evidence="3" id="KW-0444">Lipid biosynthesis</keyword>
<evidence type="ECO:0000256" key="5">
    <source>
        <dbReference type="ARBA" id="ARBA00022832"/>
    </source>
</evidence>
<keyword evidence="10 12" id="KW-0472">Membrane</keyword>
<dbReference type="GO" id="GO:0006633">
    <property type="term" value="P:fatty acid biosynthetic process"/>
    <property type="evidence" value="ECO:0007669"/>
    <property type="project" value="UniProtKB-KW"/>
</dbReference>
<name>A0A1Y0I7U5_9GAMM</name>
<evidence type="ECO:0000256" key="4">
    <source>
        <dbReference type="ARBA" id="ARBA00022692"/>
    </source>
</evidence>
<keyword evidence="6 12" id="KW-1133">Transmembrane helix</keyword>